<dbReference type="InterPro" id="IPR011892">
    <property type="entry name" value="Cyt_kin_arch"/>
</dbReference>
<dbReference type="InterPro" id="IPR011994">
    <property type="entry name" value="Cytidylate_kinase_dom"/>
</dbReference>
<keyword evidence="4" id="KW-0963">Cytoplasm</keyword>
<keyword evidence="5 11" id="KW-0808">Transferase</keyword>
<dbReference type="NCBIfam" id="TIGR02173">
    <property type="entry name" value="cyt_kin_arch"/>
    <property type="match status" value="1"/>
</dbReference>
<dbReference type="GO" id="GO:0036430">
    <property type="term" value="F:CMP kinase activity"/>
    <property type="evidence" value="ECO:0007669"/>
    <property type="project" value="RHEA"/>
</dbReference>
<dbReference type="EMBL" id="LNQE01001394">
    <property type="protein sequence ID" value="KUG18217.1"/>
    <property type="molecule type" value="Genomic_DNA"/>
</dbReference>
<dbReference type="SUPFAM" id="SSF52540">
    <property type="entry name" value="P-loop containing nucleoside triphosphate hydrolases"/>
    <property type="match status" value="1"/>
</dbReference>
<evidence type="ECO:0000256" key="7">
    <source>
        <dbReference type="ARBA" id="ARBA00022777"/>
    </source>
</evidence>
<dbReference type="GO" id="GO:0005524">
    <property type="term" value="F:ATP binding"/>
    <property type="evidence" value="ECO:0007669"/>
    <property type="project" value="UniProtKB-KW"/>
</dbReference>
<proteinExistence type="inferred from homology"/>
<comment type="catalytic activity">
    <reaction evidence="10">
        <text>CMP + ATP = CDP + ADP</text>
        <dbReference type="Rhea" id="RHEA:11600"/>
        <dbReference type="ChEBI" id="CHEBI:30616"/>
        <dbReference type="ChEBI" id="CHEBI:58069"/>
        <dbReference type="ChEBI" id="CHEBI:60377"/>
        <dbReference type="ChEBI" id="CHEBI:456216"/>
        <dbReference type="EC" id="2.7.4.25"/>
    </reaction>
</comment>
<dbReference type="EC" id="2.7.4.25" evidence="3"/>
<dbReference type="CDD" id="cd02020">
    <property type="entry name" value="CMPK"/>
    <property type="match status" value="1"/>
</dbReference>
<comment type="caution">
    <text evidence="11">The sequence shown here is derived from an EMBL/GenBank/DDBJ whole genome shotgun (WGS) entry which is preliminary data.</text>
</comment>
<dbReference type="Pfam" id="PF13189">
    <property type="entry name" value="Cytidylate_kin2"/>
    <property type="match status" value="1"/>
</dbReference>
<comment type="subcellular location">
    <subcellularLocation>
        <location evidence="1">Cytoplasm</location>
    </subcellularLocation>
</comment>
<gene>
    <name evidence="11" type="ORF">ASZ90_012105</name>
</gene>
<reference evidence="11" key="1">
    <citation type="journal article" date="2015" name="Proc. Natl. Acad. Sci. U.S.A.">
        <title>Networks of energetic and metabolic interactions define dynamics in microbial communities.</title>
        <authorList>
            <person name="Embree M."/>
            <person name="Liu J.K."/>
            <person name="Al-Bassam M.M."/>
            <person name="Zengler K."/>
        </authorList>
    </citation>
    <scope>NUCLEOTIDE SEQUENCE</scope>
</reference>
<keyword evidence="6" id="KW-0547">Nucleotide-binding</keyword>
<dbReference type="InterPro" id="IPR027417">
    <property type="entry name" value="P-loop_NTPase"/>
</dbReference>
<protein>
    <recommendedName>
        <fullName evidence="3">(d)CMP kinase</fullName>
        <ecNumber evidence="3">2.7.4.25</ecNumber>
    </recommendedName>
</protein>
<comment type="similarity">
    <text evidence="2">Belongs to the cytidylate kinase family. Type 2 subfamily.</text>
</comment>
<dbReference type="HAMAP" id="MF_00239">
    <property type="entry name" value="Cytidyl_kinase_type2"/>
    <property type="match status" value="1"/>
</dbReference>
<evidence type="ECO:0000256" key="2">
    <source>
        <dbReference type="ARBA" id="ARBA00011005"/>
    </source>
</evidence>
<comment type="catalytic activity">
    <reaction evidence="9">
        <text>dCMP + ATP = dCDP + ADP</text>
        <dbReference type="Rhea" id="RHEA:25094"/>
        <dbReference type="ChEBI" id="CHEBI:30616"/>
        <dbReference type="ChEBI" id="CHEBI:57566"/>
        <dbReference type="ChEBI" id="CHEBI:58593"/>
        <dbReference type="ChEBI" id="CHEBI:456216"/>
        <dbReference type="EC" id="2.7.4.25"/>
    </reaction>
</comment>
<evidence type="ECO:0000256" key="1">
    <source>
        <dbReference type="ARBA" id="ARBA00004496"/>
    </source>
</evidence>
<evidence type="ECO:0000313" key="11">
    <source>
        <dbReference type="EMBL" id="KUG18217.1"/>
    </source>
</evidence>
<accession>A0A0W8FBF7</accession>
<dbReference type="GO" id="GO:0036431">
    <property type="term" value="F:dCMP kinase activity"/>
    <property type="evidence" value="ECO:0007669"/>
    <property type="project" value="InterPro"/>
</dbReference>
<keyword evidence="8" id="KW-0067">ATP-binding</keyword>
<evidence type="ECO:0000256" key="6">
    <source>
        <dbReference type="ARBA" id="ARBA00022741"/>
    </source>
</evidence>
<evidence type="ECO:0000256" key="10">
    <source>
        <dbReference type="ARBA" id="ARBA00048478"/>
    </source>
</evidence>
<evidence type="ECO:0000256" key="4">
    <source>
        <dbReference type="ARBA" id="ARBA00022490"/>
    </source>
</evidence>
<dbReference type="AlphaFoldDB" id="A0A0W8FBF7"/>
<sequence>MIITVSGSPGTGTTTLARALSVQLGLPWVNSGELFRKIASEKNISVKEMNRMAEKGPEVDYLIDDAQRSLAKERQGVFEGRLSGHLLDADLKVLLKSDLRTRAERISKRESKLLEDACQETRLREESEARRYKKYYNIDINDLNVYDLVVDTGRFNESGTLAIVLAAARSRQCP</sequence>
<dbReference type="Gene3D" id="3.40.50.300">
    <property type="entry name" value="P-loop containing nucleotide triphosphate hydrolases"/>
    <property type="match status" value="1"/>
</dbReference>
<keyword evidence="7 11" id="KW-0418">Kinase</keyword>
<evidence type="ECO:0000256" key="9">
    <source>
        <dbReference type="ARBA" id="ARBA00047615"/>
    </source>
</evidence>
<evidence type="ECO:0000256" key="5">
    <source>
        <dbReference type="ARBA" id="ARBA00022679"/>
    </source>
</evidence>
<dbReference type="GO" id="GO:0005737">
    <property type="term" value="C:cytoplasm"/>
    <property type="evidence" value="ECO:0007669"/>
    <property type="project" value="UniProtKB-SubCell"/>
</dbReference>
<name>A0A0W8FBF7_9ZZZZ</name>
<evidence type="ECO:0000256" key="8">
    <source>
        <dbReference type="ARBA" id="ARBA00022840"/>
    </source>
</evidence>
<organism evidence="11">
    <name type="scientific">hydrocarbon metagenome</name>
    <dbReference type="NCBI Taxonomy" id="938273"/>
    <lineage>
        <taxon>unclassified sequences</taxon>
        <taxon>metagenomes</taxon>
        <taxon>ecological metagenomes</taxon>
    </lineage>
</organism>
<evidence type="ECO:0000256" key="3">
    <source>
        <dbReference type="ARBA" id="ARBA00012906"/>
    </source>
</evidence>